<evidence type="ECO:0000256" key="1">
    <source>
        <dbReference type="SAM" id="MobiDB-lite"/>
    </source>
</evidence>
<organism evidence="2">
    <name type="scientific">Timema shepardi</name>
    <name type="common">Walking stick</name>
    <dbReference type="NCBI Taxonomy" id="629360"/>
    <lineage>
        <taxon>Eukaryota</taxon>
        <taxon>Metazoa</taxon>
        <taxon>Ecdysozoa</taxon>
        <taxon>Arthropoda</taxon>
        <taxon>Hexapoda</taxon>
        <taxon>Insecta</taxon>
        <taxon>Pterygota</taxon>
        <taxon>Neoptera</taxon>
        <taxon>Polyneoptera</taxon>
        <taxon>Phasmatodea</taxon>
        <taxon>Timematodea</taxon>
        <taxon>Timematoidea</taxon>
        <taxon>Timematidae</taxon>
        <taxon>Timema</taxon>
    </lineage>
</organism>
<evidence type="ECO:0000313" key="2">
    <source>
        <dbReference type="EMBL" id="CAD7270016.1"/>
    </source>
</evidence>
<reference evidence="2" key="1">
    <citation type="submission" date="2020-11" db="EMBL/GenBank/DDBJ databases">
        <authorList>
            <person name="Tran Van P."/>
        </authorList>
    </citation>
    <scope>NUCLEOTIDE SEQUENCE</scope>
</reference>
<gene>
    <name evidence="2" type="ORF">TSIB3V08_LOCUS14016</name>
</gene>
<feature type="region of interest" description="Disordered" evidence="1">
    <location>
        <begin position="16"/>
        <end position="52"/>
    </location>
</feature>
<protein>
    <submittedName>
        <fullName evidence="2">Uncharacterized protein</fullName>
    </submittedName>
</protein>
<dbReference type="EMBL" id="OC047361">
    <property type="protein sequence ID" value="CAD7270016.1"/>
    <property type="molecule type" value="Genomic_DNA"/>
</dbReference>
<dbReference type="AlphaFoldDB" id="A0A7R9G8J6"/>
<name>A0A7R9G8J6_TIMSH</name>
<sequence>MLCKCVVPVSPLSLQHNLSRGSSTSSLSREVESYTSRTSRHRQQGTAFPEPQPFMFDPSSFNQTTSSWAPVTNLI</sequence>
<accession>A0A7R9G8J6</accession>
<feature type="compositionally biased region" description="Low complexity" evidence="1">
    <location>
        <begin position="18"/>
        <end position="28"/>
    </location>
</feature>
<proteinExistence type="predicted"/>